<comment type="caution">
    <text evidence="1">The sequence shown here is derived from an EMBL/GenBank/DDBJ whole genome shotgun (WGS) entry which is preliminary data.</text>
</comment>
<protein>
    <submittedName>
        <fullName evidence="1">Uncharacterized protein</fullName>
    </submittedName>
</protein>
<accession>A0A799B4C6</accession>
<organism evidence="1">
    <name type="scientific">Escherichia coli</name>
    <dbReference type="NCBI Taxonomy" id="562"/>
    <lineage>
        <taxon>Bacteria</taxon>
        <taxon>Pseudomonadati</taxon>
        <taxon>Pseudomonadota</taxon>
        <taxon>Gammaproteobacteria</taxon>
        <taxon>Enterobacterales</taxon>
        <taxon>Enterobacteriaceae</taxon>
        <taxon>Escherichia</taxon>
    </lineage>
</organism>
<name>A0A799B4C6_ECOLX</name>
<reference evidence="1" key="2">
    <citation type="submission" date="2019-09" db="EMBL/GenBank/DDBJ databases">
        <authorList>
            <consortium name="NCBI Pathogen Detection Project"/>
        </authorList>
    </citation>
    <scope>NUCLEOTIDE SEQUENCE</scope>
    <source>
        <strain evidence="1">EC00677</strain>
    </source>
</reference>
<gene>
    <name evidence="1" type="ORF">HL629_25160</name>
</gene>
<proteinExistence type="predicted"/>
<dbReference type="AlphaFoldDB" id="A0A799B4C6"/>
<reference evidence="1" key="1">
    <citation type="journal article" date="2018" name="Genome Biol.">
        <title>SKESA: strategic k-mer extension for scrupulous assemblies.</title>
        <authorList>
            <person name="Souvorov A."/>
            <person name="Agarwala R."/>
            <person name="Lipman D.J."/>
        </authorList>
    </citation>
    <scope>NUCLEOTIDE SEQUENCE</scope>
    <source>
        <strain evidence="1">EC00677</strain>
    </source>
</reference>
<dbReference type="RefSeq" id="WP_072019655.1">
    <property type="nucleotide sequence ID" value="NZ_CAMPQZ010000958.1"/>
</dbReference>
<evidence type="ECO:0000313" key="1">
    <source>
        <dbReference type="EMBL" id="HAJ1192962.1"/>
    </source>
</evidence>
<sequence length="73" mass="8279">MKEGAGIKAGHRNANINADYRLLELTVINQHKPLTIKQILINKILANTITALTTLQFAFSISYRCQTILFYML</sequence>
<dbReference type="EMBL" id="DABHBG010000052">
    <property type="protein sequence ID" value="HAJ1192962.1"/>
    <property type="molecule type" value="Genomic_DNA"/>
</dbReference>